<keyword evidence="2" id="KW-0812">Transmembrane</keyword>
<feature type="transmembrane region" description="Helical" evidence="2">
    <location>
        <begin position="241"/>
        <end position="265"/>
    </location>
</feature>
<evidence type="ECO:0000313" key="4">
    <source>
        <dbReference type="Proteomes" id="UP000292447"/>
    </source>
</evidence>
<feature type="transmembrane region" description="Helical" evidence="2">
    <location>
        <begin position="201"/>
        <end position="221"/>
    </location>
</feature>
<evidence type="ECO:0000256" key="2">
    <source>
        <dbReference type="SAM" id="Phobius"/>
    </source>
</evidence>
<dbReference type="PANTHER" id="PTHR28019">
    <property type="entry name" value="CELL MEMBRANE PROTEIN YLR413W-RELATED"/>
    <property type="match status" value="1"/>
</dbReference>
<feature type="compositionally biased region" description="Polar residues" evidence="1">
    <location>
        <begin position="391"/>
        <end position="408"/>
    </location>
</feature>
<feature type="transmembrane region" description="Helical" evidence="2">
    <location>
        <begin position="21"/>
        <end position="42"/>
    </location>
</feature>
<keyword evidence="2" id="KW-0472">Membrane</keyword>
<keyword evidence="2" id="KW-1133">Transmembrane helix</keyword>
<dbReference type="GO" id="GO:0031505">
    <property type="term" value="P:fungal-type cell wall organization"/>
    <property type="evidence" value="ECO:0007669"/>
    <property type="project" value="TreeGrafter"/>
</dbReference>
<dbReference type="InterPro" id="IPR009571">
    <property type="entry name" value="SUR7/Rim9-like_fungi"/>
</dbReference>
<dbReference type="EMBL" id="CP034460">
    <property type="protein sequence ID" value="QBM90134.1"/>
    <property type="molecule type" value="Genomic_DNA"/>
</dbReference>
<dbReference type="PANTHER" id="PTHR28019:SF6">
    <property type="entry name" value="PROTEIN ECM7"/>
    <property type="match status" value="1"/>
</dbReference>
<dbReference type="GO" id="GO:0051285">
    <property type="term" value="C:cell cortex of cell tip"/>
    <property type="evidence" value="ECO:0007669"/>
    <property type="project" value="TreeGrafter"/>
</dbReference>
<dbReference type="STRING" id="2163413.A0A4P6XVX1"/>
<keyword evidence="4" id="KW-1185">Reference proteome</keyword>
<dbReference type="AlphaFoldDB" id="A0A4P6XVX1"/>
<feature type="region of interest" description="Disordered" evidence="1">
    <location>
        <begin position="389"/>
        <end position="408"/>
    </location>
</feature>
<organism evidence="3 4">
    <name type="scientific">Metschnikowia aff. pulcherrima</name>
    <dbReference type="NCBI Taxonomy" id="2163413"/>
    <lineage>
        <taxon>Eukaryota</taxon>
        <taxon>Fungi</taxon>
        <taxon>Dikarya</taxon>
        <taxon>Ascomycota</taxon>
        <taxon>Saccharomycotina</taxon>
        <taxon>Pichiomycetes</taxon>
        <taxon>Metschnikowiaceae</taxon>
        <taxon>Metschnikowia</taxon>
    </lineage>
</organism>
<dbReference type="Pfam" id="PF06687">
    <property type="entry name" value="SUR7"/>
    <property type="match status" value="1"/>
</dbReference>
<gene>
    <name evidence="3" type="primary">MPUL0E03740</name>
    <name evidence="3" type="ORF">METSCH_E03740</name>
</gene>
<name>A0A4P6XVX1_9ASCO</name>
<dbReference type="GO" id="GO:0005886">
    <property type="term" value="C:plasma membrane"/>
    <property type="evidence" value="ECO:0007669"/>
    <property type="project" value="InterPro"/>
</dbReference>
<sequence>MVAVLRAMKRPFSNLSPEQKPLALVRVCSSVLVALLIIVIFVLEKFPLAIPIAHINCAHLDVAYGLYQSLRLLMTESVLNKGASDNVLPIDLGLLDLEISILTKYAQTQVLNAPQQFAMGAAGWCSVSYVTDFLDMNNVYTNKTIRCQPYEGFDFYDYRTLLSSNQLQVILAYAYEGNNAQSAEYRDRVKTRSKRYAAMKVVYAVQLAQQVVLAVAGVVIYGNRGGSRDLSSTLKPLLNAVAILALALGITMVVSLAVVIGDLFAMKREIKRGLGDFGILMGIGTLFMATAWLALAAACVCMLSWTIPLWCSNPPTDLGENEQLFHATKTGLNNVFKVKPYQLNRKTQPSARTSLRLFDHLEDLFELAETLSEPGNPFHDPFSEPIEASSAIEQSDGSSSDLTKNSKIVHTEHELRRLGEKLSRNVSVRQLGGPRRLKRVPEHLLLHKKDTHELLYGQNPFSNHQYPQAFAKPLDSPSLLRAASLTYDTKPAVAPRTRHLLDDQFALPRPGLKDRDASYNSDSVSVLDEAEMAYLDNNRFMNHLPE</sequence>
<evidence type="ECO:0000256" key="1">
    <source>
        <dbReference type="SAM" id="MobiDB-lite"/>
    </source>
</evidence>
<accession>A0A4P6XVX1</accession>
<feature type="transmembrane region" description="Helical" evidence="2">
    <location>
        <begin position="277"/>
        <end position="305"/>
    </location>
</feature>
<dbReference type="InterPro" id="IPR052413">
    <property type="entry name" value="SUR7_domain"/>
</dbReference>
<protein>
    <submittedName>
        <fullName evidence="3">SUR7/PalI family protein</fullName>
    </submittedName>
</protein>
<dbReference type="Proteomes" id="UP000292447">
    <property type="component" value="Chromosome V"/>
</dbReference>
<evidence type="ECO:0000313" key="3">
    <source>
        <dbReference type="EMBL" id="QBM90134.1"/>
    </source>
</evidence>
<reference evidence="4" key="1">
    <citation type="submission" date="2019-03" db="EMBL/GenBank/DDBJ databases">
        <title>Snf2 controls pulcherriminic acid biosynthesis and connects pigmentation and antifungal activity of the yeast Metschnikowia pulcherrima.</title>
        <authorList>
            <person name="Gore-Lloyd D."/>
            <person name="Sumann I."/>
            <person name="Brachmann A.O."/>
            <person name="Schneeberger K."/>
            <person name="Ortiz-Merino R.A."/>
            <person name="Moreno-Beltran M."/>
            <person name="Schlaefli M."/>
            <person name="Kirner P."/>
            <person name="Santos Kron A."/>
            <person name="Wolfe K.H."/>
            <person name="Piel J."/>
            <person name="Ahrens C.H."/>
            <person name="Henk D."/>
            <person name="Freimoser F.M."/>
        </authorList>
    </citation>
    <scope>NUCLEOTIDE SEQUENCE [LARGE SCALE GENOMIC DNA]</scope>
    <source>
        <strain evidence="4">APC 1.2</strain>
    </source>
</reference>
<proteinExistence type="predicted"/>